<dbReference type="EMBL" id="CAJNNW010027369">
    <property type="protein sequence ID" value="CAE8691089.1"/>
    <property type="molecule type" value="Genomic_DNA"/>
</dbReference>
<evidence type="ECO:0000313" key="1">
    <source>
        <dbReference type="EMBL" id="CAE8691089.1"/>
    </source>
</evidence>
<dbReference type="AlphaFoldDB" id="A0A813K4K5"/>
<proteinExistence type="predicted"/>
<accession>A0A813K4K5</accession>
<comment type="caution">
    <text evidence="1">The sequence shown here is derived from an EMBL/GenBank/DDBJ whole genome shotgun (WGS) entry which is preliminary data.</text>
</comment>
<reference evidence="1" key="1">
    <citation type="submission" date="2021-02" db="EMBL/GenBank/DDBJ databases">
        <authorList>
            <person name="Dougan E. K."/>
            <person name="Rhodes N."/>
            <person name="Thang M."/>
            <person name="Chan C."/>
        </authorList>
    </citation>
    <scope>NUCLEOTIDE SEQUENCE</scope>
</reference>
<protein>
    <submittedName>
        <fullName evidence="1">Uncharacterized protein</fullName>
    </submittedName>
</protein>
<organism evidence="1 2">
    <name type="scientific">Polarella glacialis</name>
    <name type="common">Dinoflagellate</name>
    <dbReference type="NCBI Taxonomy" id="89957"/>
    <lineage>
        <taxon>Eukaryota</taxon>
        <taxon>Sar</taxon>
        <taxon>Alveolata</taxon>
        <taxon>Dinophyceae</taxon>
        <taxon>Suessiales</taxon>
        <taxon>Suessiaceae</taxon>
        <taxon>Polarella</taxon>
    </lineage>
</organism>
<name>A0A813K4K5_POLGL</name>
<evidence type="ECO:0000313" key="2">
    <source>
        <dbReference type="Proteomes" id="UP000626109"/>
    </source>
</evidence>
<sequence>MTAEAAAAIPAAESLIEVLIESASSLDETYLYKGDSASIRLVPSLSLATECCRYCVCLCDCAHGRLARPKTEEGKKGKLSVIKREARIGAYAPKYNFDANADSSDGDCDAASSRH</sequence>
<gene>
    <name evidence="1" type="ORF">PGLA2088_LOCUS27236</name>
</gene>
<dbReference type="Proteomes" id="UP000626109">
    <property type="component" value="Unassembled WGS sequence"/>
</dbReference>